<keyword evidence="3 6" id="KW-0812">Transmembrane</keyword>
<accession>A0ABY0BTP1</accession>
<comment type="subcellular location">
    <subcellularLocation>
        <location evidence="6">Cell inner membrane</location>
        <topology evidence="6">Single-pass membrane protein</topology>
    </subcellularLocation>
</comment>
<sequence>MHRKQRVNWRIWTILAAIGVALVLLFWRPFSGPAPTSDLFDPSELQPDFVAEGLFTKLFNPAGELQHRIESRRMAHFSVIGLTELSEPKYITTLIDSDGQVQVWQLVADSGRYHNDERLELLDNVRITNVQGNAFINAIETDYLMIHLVTQDITTDHPVLAHGPQFEVRGQGLRANLEAQQLELINHVQTTYYPQRDPQ</sequence>
<dbReference type="Gene3D" id="2.60.450.10">
    <property type="entry name" value="Lipopolysaccharide (LPS) transport protein A like domain"/>
    <property type="match status" value="1"/>
</dbReference>
<evidence type="ECO:0000256" key="7">
    <source>
        <dbReference type="PIRNR" id="PIRNR028513"/>
    </source>
</evidence>
<protein>
    <recommendedName>
        <fullName evidence="6 7">Lipopolysaccharide export system protein LptC</fullName>
    </recommendedName>
</protein>
<keyword evidence="5 6" id="KW-0472">Membrane</keyword>
<dbReference type="InterPro" id="IPR052363">
    <property type="entry name" value="LPS_export_LptC"/>
</dbReference>
<organism evidence="8 9">
    <name type="scientific">Aliidiomarina maris</name>
    <dbReference type="NCBI Taxonomy" id="531312"/>
    <lineage>
        <taxon>Bacteria</taxon>
        <taxon>Pseudomonadati</taxon>
        <taxon>Pseudomonadota</taxon>
        <taxon>Gammaproteobacteria</taxon>
        <taxon>Alteromonadales</taxon>
        <taxon>Idiomarinaceae</taxon>
        <taxon>Aliidiomarina</taxon>
    </lineage>
</organism>
<proteinExistence type="inferred from homology"/>
<evidence type="ECO:0000256" key="3">
    <source>
        <dbReference type="ARBA" id="ARBA00022692"/>
    </source>
</evidence>
<keyword evidence="2 6" id="KW-0997">Cell inner membrane</keyword>
<dbReference type="PIRSF" id="PIRSF028513">
    <property type="entry name" value="LptC"/>
    <property type="match status" value="1"/>
</dbReference>
<evidence type="ECO:0000256" key="5">
    <source>
        <dbReference type="ARBA" id="ARBA00023136"/>
    </source>
</evidence>
<evidence type="ECO:0000313" key="8">
    <source>
        <dbReference type="EMBL" id="RUO27602.1"/>
    </source>
</evidence>
<dbReference type="InterPro" id="IPR010664">
    <property type="entry name" value="LipoPS_assembly_LptC-rel"/>
</dbReference>
<dbReference type="Proteomes" id="UP000287865">
    <property type="component" value="Unassembled WGS sequence"/>
</dbReference>
<dbReference type="EMBL" id="PIPK01000002">
    <property type="protein sequence ID" value="RUO27602.1"/>
    <property type="molecule type" value="Genomic_DNA"/>
</dbReference>
<comment type="caution">
    <text evidence="8">The sequence shown here is derived from an EMBL/GenBank/DDBJ whole genome shotgun (WGS) entry which is preliminary data.</text>
</comment>
<dbReference type="HAMAP" id="MF_01915">
    <property type="entry name" value="LPS_assembly_LptC"/>
    <property type="match status" value="1"/>
</dbReference>
<evidence type="ECO:0000256" key="4">
    <source>
        <dbReference type="ARBA" id="ARBA00022989"/>
    </source>
</evidence>
<gene>
    <name evidence="6 8" type="primary">lptC</name>
    <name evidence="8" type="ORF">CWE07_02970</name>
</gene>
<keyword evidence="4 6" id="KW-1133">Transmembrane helix</keyword>
<name>A0ABY0BTP1_9GAMM</name>
<feature type="transmembrane region" description="Helical" evidence="6">
    <location>
        <begin position="7"/>
        <end position="27"/>
    </location>
</feature>
<keyword evidence="1 6" id="KW-1003">Cell membrane</keyword>
<dbReference type="NCBIfam" id="TIGR04409">
    <property type="entry name" value="LptC_YrbK"/>
    <property type="match status" value="1"/>
</dbReference>
<evidence type="ECO:0000256" key="1">
    <source>
        <dbReference type="ARBA" id="ARBA00022475"/>
    </source>
</evidence>
<dbReference type="PANTHER" id="PTHR37481">
    <property type="entry name" value="LIPOPOLYSACCHARIDE EXPORT SYSTEM PROTEIN LPTC"/>
    <property type="match status" value="1"/>
</dbReference>
<dbReference type="PANTHER" id="PTHR37481:SF1">
    <property type="entry name" value="LIPOPOLYSACCHARIDE EXPORT SYSTEM PROTEIN LPTC"/>
    <property type="match status" value="1"/>
</dbReference>
<comment type="similarity">
    <text evidence="6 7">Belongs to the LptC family.</text>
</comment>
<comment type="function">
    <text evidence="7">Required for the translocation of lipopolysaccharide (LPS) from the inner membrane to the outer membrane.</text>
</comment>
<dbReference type="Pfam" id="PF06835">
    <property type="entry name" value="LptC"/>
    <property type="match status" value="1"/>
</dbReference>
<evidence type="ECO:0000256" key="2">
    <source>
        <dbReference type="ARBA" id="ARBA00022519"/>
    </source>
</evidence>
<comment type="subunit">
    <text evidence="6">Component of the lipopolysaccharide transport and assembly complex. Interacts with LptA and the LptBFG transporter complex.</text>
</comment>
<dbReference type="InterPro" id="IPR026265">
    <property type="entry name" value="LptC"/>
</dbReference>
<comment type="function">
    <text evidence="6">Involved in the assembly of lipopolysaccharide (LPS). Required for the translocation of LPS from the inner membrane to the outer membrane. Facilitates the transfer of LPS from the inner membrane to the periplasmic protein LptA. Could be a docking site for LptA.</text>
</comment>
<keyword evidence="9" id="KW-1185">Reference proteome</keyword>
<reference evidence="8 9" key="1">
    <citation type="journal article" date="2018" name="Front. Microbiol.">
        <title>Genome-Based Analysis Reveals the Taxonomy and Diversity of the Family Idiomarinaceae.</title>
        <authorList>
            <person name="Liu Y."/>
            <person name="Lai Q."/>
            <person name="Shao Z."/>
        </authorList>
    </citation>
    <scope>NUCLEOTIDE SEQUENCE [LARGE SCALE GENOMIC DNA]</scope>
    <source>
        <strain evidence="8 9">CF12-14</strain>
    </source>
</reference>
<evidence type="ECO:0000256" key="6">
    <source>
        <dbReference type="HAMAP-Rule" id="MF_01915"/>
    </source>
</evidence>
<evidence type="ECO:0000313" key="9">
    <source>
        <dbReference type="Proteomes" id="UP000287865"/>
    </source>
</evidence>